<dbReference type="InterPro" id="IPR013216">
    <property type="entry name" value="Methyltransf_11"/>
</dbReference>
<dbReference type="InterPro" id="IPR052939">
    <property type="entry name" value="23S_rRNA_MeTrnsfrase_RlmA"/>
</dbReference>
<organism evidence="2 3">
    <name type="scientific">Sinosporangium siamense</name>
    <dbReference type="NCBI Taxonomy" id="1367973"/>
    <lineage>
        <taxon>Bacteria</taxon>
        <taxon>Bacillati</taxon>
        <taxon>Actinomycetota</taxon>
        <taxon>Actinomycetes</taxon>
        <taxon>Streptosporangiales</taxon>
        <taxon>Streptosporangiaceae</taxon>
        <taxon>Sinosporangium</taxon>
    </lineage>
</organism>
<name>A0A919V994_9ACTN</name>
<protein>
    <submittedName>
        <fullName evidence="2">Methyltransferase</fullName>
    </submittedName>
</protein>
<keyword evidence="3" id="KW-1185">Reference proteome</keyword>
<evidence type="ECO:0000313" key="2">
    <source>
        <dbReference type="EMBL" id="GII94067.1"/>
    </source>
</evidence>
<gene>
    <name evidence="2" type="ORF">Ssi02_42980</name>
</gene>
<dbReference type="Gene3D" id="3.40.50.150">
    <property type="entry name" value="Vaccinia Virus protein VP39"/>
    <property type="match status" value="1"/>
</dbReference>
<dbReference type="PANTHER" id="PTHR43460">
    <property type="entry name" value="METHYLTRANSFERASE"/>
    <property type="match status" value="1"/>
</dbReference>
<dbReference type="InterPro" id="IPR029063">
    <property type="entry name" value="SAM-dependent_MTases_sf"/>
</dbReference>
<sequence>MSYDDLVGEALTVPFEGWDFGVFRGRMIEESGALPWSYEEMVKERLPYAGSLLDLGTGGGELLASFAPLPEGTVATEGWAPNVPVARKRLEPMGVRVVEVGDDDRLPLPDRSFELVVSRHESYDLDELRRVLKPGGTFVTQQVGGADLAEINTALGAEPHEYAGWDLASAAAQLTEAGFEVSWRGEAKVATVFHDVGALVLFLRITPWHVPGFDVERYGDRLRALHEEMRAGRPLTAHAHRFALIARPVS</sequence>
<dbReference type="GO" id="GO:0008757">
    <property type="term" value="F:S-adenosylmethionine-dependent methyltransferase activity"/>
    <property type="evidence" value="ECO:0007669"/>
    <property type="project" value="InterPro"/>
</dbReference>
<evidence type="ECO:0000313" key="3">
    <source>
        <dbReference type="Proteomes" id="UP000606172"/>
    </source>
</evidence>
<dbReference type="AlphaFoldDB" id="A0A919V994"/>
<dbReference type="GO" id="GO:0032259">
    <property type="term" value="P:methylation"/>
    <property type="evidence" value="ECO:0007669"/>
    <property type="project" value="UniProtKB-KW"/>
</dbReference>
<dbReference type="Pfam" id="PF08241">
    <property type="entry name" value="Methyltransf_11"/>
    <property type="match status" value="1"/>
</dbReference>
<keyword evidence="2" id="KW-0489">Methyltransferase</keyword>
<accession>A0A919V994</accession>
<comment type="caution">
    <text evidence="2">The sequence shown here is derived from an EMBL/GenBank/DDBJ whole genome shotgun (WGS) entry which is preliminary data.</text>
</comment>
<dbReference type="SUPFAM" id="SSF53335">
    <property type="entry name" value="S-adenosyl-L-methionine-dependent methyltransferases"/>
    <property type="match status" value="1"/>
</dbReference>
<keyword evidence="2" id="KW-0808">Transferase</keyword>
<dbReference type="Proteomes" id="UP000606172">
    <property type="component" value="Unassembled WGS sequence"/>
</dbReference>
<dbReference type="CDD" id="cd02440">
    <property type="entry name" value="AdoMet_MTases"/>
    <property type="match status" value="1"/>
</dbReference>
<proteinExistence type="predicted"/>
<dbReference type="EMBL" id="BOOW01000028">
    <property type="protein sequence ID" value="GII94067.1"/>
    <property type="molecule type" value="Genomic_DNA"/>
</dbReference>
<reference evidence="2" key="1">
    <citation type="submission" date="2021-01" db="EMBL/GenBank/DDBJ databases">
        <title>Whole genome shotgun sequence of Sinosporangium siamense NBRC 109515.</title>
        <authorList>
            <person name="Komaki H."/>
            <person name="Tamura T."/>
        </authorList>
    </citation>
    <scope>NUCLEOTIDE SEQUENCE</scope>
    <source>
        <strain evidence="2">NBRC 109515</strain>
    </source>
</reference>
<dbReference type="PANTHER" id="PTHR43460:SF1">
    <property type="entry name" value="METHYLTRANSFERASE TYPE 11 DOMAIN-CONTAINING PROTEIN"/>
    <property type="match status" value="1"/>
</dbReference>
<feature type="domain" description="Methyltransferase type 11" evidence="1">
    <location>
        <begin position="53"/>
        <end position="139"/>
    </location>
</feature>
<dbReference type="RefSeq" id="WP_239129243.1">
    <property type="nucleotide sequence ID" value="NZ_BOOW01000028.1"/>
</dbReference>
<evidence type="ECO:0000259" key="1">
    <source>
        <dbReference type="Pfam" id="PF08241"/>
    </source>
</evidence>